<dbReference type="InterPro" id="IPR036291">
    <property type="entry name" value="NAD(P)-bd_dom_sf"/>
</dbReference>
<dbReference type="InterPro" id="IPR002347">
    <property type="entry name" value="SDR_fam"/>
</dbReference>
<name>A0A7S1QW05_NEODS</name>
<reference evidence="3" key="1">
    <citation type="submission" date="2021-01" db="EMBL/GenBank/DDBJ databases">
        <authorList>
            <person name="Corre E."/>
            <person name="Pelletier E."/>
            <person name="Niang G."/>
            <person name="Scheremetjew M."/>
            <person name="Finn R."/>
            <person name="Kale V."/>
            <person name="Holt S."/>
            <person name="Cochrane G."/>
            <person name="Meng A."/>
            <person name="Brown T."/>
            <person name="Cohen L."/>
        </authorList>
    </citation>
    <scope>NUCLEOTIDE SEQUENCE</scope>
    <source>
        <strain evidence="3">CCAP 1951/1</strain>
    </source>
</reference>
<evidence type="ECO:0000313" key="3">
    <source>
        <dbReference type="EMBL" id="CAD9149301.1"/>
    </source>
</evidence>
<evidence type="ECO:0008006" key="4">
    <source>
        <dbReference type="Google" id="ProtNLM"/>
    </source>
</evidence>
<organism evidence="3">
    <name type="scientific">Neobodo designis</name>
    <name type="common">Flagellated protozoan</name>
    <name type="synonym">Bodo designis</name>
    <dbReference type="NCBI Taxonomy" id="312471"/>
    <lineage>
        <taxon>Eukaryota</taxon>
        <taxon>Discoba</taxon>
        <taxon>Euglenozoa</taxon>
        <taxon>Kinetoplastea</taxon>
        <taxon>Metakinetoplastina</taxon>
        <taxon>Neobodonida</taxon>
        <taxon>Neobodo</taxon>
    </lineage>
</organism>
<dbReference type="AlphaFoldDB" id="A0A7S1QW05"/>
<feature type="compositionally biased region" description="Basic and acidic residues" evidence="2">
    <location>
        <begin position="301"/>
        <end position="329"/>
    </location>
</feature>
<dbReference type="SUPFAM" id="SSF51735">
    <property type="entry name" value="NAD(P)-binding Rossmann-fold domains"/>
    <property type="match status" value="1"/>
</dbReference>
<dbReference type="PANTHER" id="PTHR44656">
    <property type="entry name" value="DEHYDROGENASE/REDUCTASE SDR FAMILY MEMBER 12"/>
    <property type="match status" value="1"/>
</dbReference>
<dbReference type="PRINTS" id="PR00080">
    <property type="entry name" value="SDRFAMILY"/>
</dbReference>
<evidence type="ECO:0000256" key="1">
    <source>
        <dbReference type="RuleBase" id="RU000363"/>
    </source>
</evidence>
<feature type="region of interest" description="Disordered" evidence="2">
    <location>
        <begin position="301"/>
        <end position="334"/>
    </location>
</feature>
<sequence>MGNSPSYAKIATVSWYREGGRAYGLKGYEEAAKRFDDLGTARREDGKRLLEGRTVVITGCNQGIGFHAAEQCARLGAHVHMLVRTVAKGEEAAAEIRKAAPDAQVDVHGLDVSDFDAVNAFGSGAPVIFKAPIDVLVNNAGCMPDQRTLTKQGHETIVATTIGGTGLLTHHLLPLMAPNGRVINVSSGGQYTVAPRVGDLDLPELSGKDYDGTLIYAYAKRWQVQLTKWMAEHVKEGGGHQYAGIGFYSMHPGWAKTAGVQNAMASFAEKQEKNGNPLRTAAQGADTITFLAAATEPMLRKAAQESAHHPWEDEAAAKEDGKDEKDAARARAATLPPPVASGTFWCDRAVVPYDMAYGGTAWNPEERHVLATAAARFCGRDEPFLAMPTRET</sequence>
<dbReference type="PRINTS" id="PR00081">
    <property type="entry name" value="GDHRDH"/>
</dbReference>
<protein>
    <recommendedName>
        <fullName evidence="4">Dehydrogenase/reductase SDR family member 12</fullName>
    </recommendedName>
</protein>
<dbReference type="EMBL" id="HBGF01047745">
    <property type="protein sequence ID" value="CAD9149301.1"/>
    <property type="molecule type" value="Transcribed_RNA"/>
</dbReference>
<proteinExistence type="inferred from homology"/>
<dbReference type="PANTHER" id="PTHR44656:SF7">
    <property type="entry name" value="DEHYDROGENASE_REDUCTASE SDR FAMILY MEMBER 12"/>
    <property type="match status" value="1"/>
</dbReference>
<dbReference type="Pfam" id="PF00106">
    <property type="entry name" value="adh_short"/>
    <property type="match status" value="1"/>
</dbReference>
<comment type="similarity">
    <text evidence="1">Belongs to the short-chain dehydrogenases/reductases (SDR) family.</text>
</comment>
<dbReference type="InterPro" id="IPR052992">
    <property type="entry name" value="SDR_member_12"/>
</dbReference>
<gene>
    <name evidence="3" type="ORF">NDES1114_LOCUS31934</name>
</gene>
<accession>A0A7S1QW05</accession>
<evidence type="ECO:0000256" key="2">
    <source>
        <dbReference type="SAM" id="MobiDB-lite"/>
    </source>
</evidence>
<dbReference type="Gene3D" id="3.40.50.720">
    <property type="entry name" value="NAD(P)-binding Rossmann-like Domain"/>
    <property type="match status" value="1"/>
</dbReference>